<evidence type="ECO:0000259" key="2">
    <source>
        <dbReference type="Pfam" id="PF12457"/>
    </source>
</evidence>
<sequence>MYSAQNNARYSSTESSGEDEDFLYPLTNVNSEDISNVNPRKRRRKERNPKESSALGIFGSDSEDTEPSKRWKNKMNLRRKGVNFVQTTNINDADEQRDHEDSDINATDIEKRHASLSLGPGL</sequence>
<dbReference type="HOGENOM" id="CLU_2032046_0_0_1"/>
<dbReference type="EMBL" id="UIGY01000001">
    <property type="protein sequence ID" value="SUZ07537.1"/>
    <property type="molecule type" value="Genomic_DNA"/>
</dbReference>
<dbReference type="InterPro" id="IPR022159">
    <property type="entry name" value="STIP/TFIP11_N"/>
</dbReference>
<proteinExistence type="predicted"/>
<evidence type="ECO:0000256" key="1">
    <source>
        <dbReference type="SAM" id="MobiDB-lite"/>
    </source>
</evidence>
<feature type="region of interest" description="Disordered" evidence="1">
    <location>
        <begin position="1"/>
        <end position="70"/>
    </location>
</feature>
<evidence type="ECO:0000313" key="4">
    <source>
        <dbReference type="EMBL" id="SUZ07537.1"/>
    </source>
</evidence>
<feature type="compositionally biased region" description="Polar residues" evidence="1">
    <location>
        <begin position="27"/>
        <end position="37"/>
    </location>
</feature>
<name>A0A061HRP8_BLUGR</name>
<gene>
    <name evidence="3" type="ORF">BGT96224_A21441</name>
    <name evidence="4" type="ORF">BGT96224V2_LOCUS811</name>
</gene>
<feature type="compositionally biased region" description="Basic and acidic residues" evidence="1">
    <location>
        <begin position="94"/>
        <end position="113"/>
    </location>
</feature>
<feature type="compositionally biased region" description="Polar residues" evidence="1">
    <location>
        <begin position="1"/>
        <end position="15"/>
    </location>
</feature>
<reference evidence="3" key="2">
    <citation type="submission" date="2013-01" db="EMBL/GenBank/DDBJ databases">
        <title>The wheat powdery mildew genome reveals unique evolution of an obligate biotroph.</title>
        <authorList>
            <person name="Oberhaensli S."/>
            <person name="Wicker T."/>
            <person name="Keller B."/>
        </authorList>
    </citation>
    <scope>NUCLEOTIDE SEQUENCE</scope>
    <source>
        <strain evidence="3">96224</strain>
    </source>
</reference>
<dbReference type="AlphaFoldDB" id="A0A061HRP8"/>
<feature type="domain" description="Tuftelin interacting protein N-terminal" evidence="2">
    <location>
        <begin position="28"/>
        <end position="106"/>
    </location>
</feature>
<feature type="non-terminal residue" evidence="4">
    <location>
        <position position="122"/>
    </location>
</feature>
<dbReference type="OrthoDB" id="4822at2759"/>
<organism evidence="4">
    <name type="scientific">Blumeria graminis f. sp. tritici 96224</name>
    <dbReference type="NCBI Taxonomy" id="1268274"/>
    <lineage>
        <taxon>Eukaryota</taxon>
        <taxon>Fungi</taxon>
        <taxon>Dikarya</taxon>
        <taxon>Ascomycota</taxon>
        <taxon>Pezizomycotina</taxon>
        <taxon>Leotiomycetes</taxon>
        <taxon>Erysiphales</taxon>
        <taxon>Erysiphaceae</taxon>
        <taxon>Blumeria</taxon>
    </lineage>
</organism>
<evidence type="ECO:0000313" key="3">
    <source>
        <dbReference type="EMBL" id="EPQ67250.1"/>
    </source>
</evidence>
<dbReference type="Pfam" id="PF12457">
    <property type="entry name" value="TIP_N"/>
    <property type="match status" value="1"/>
</dbReference>
<evidence type="ECO:0000313" key="5">
    <source>
        <dbReference type="Proteomes" id="UP000053110"/>
    </source>
</evidence>
<reference evidence="5" key="1">
    <citation type="journal article" date="2013" name="Nat. Genet.">
        <title>The wheat powdery mildew genome shows the unique evolution of an obligate biotroph.</title>
        <authorList>
            <person name="Wicker T."/>
            <person name="Oberhaensli S."/>
            <person name="Parlange F."/>
            <person name="Buchmann J.P."/>
            <person name="Shatalina M."/>
            <person name="Roffler S."/>
            <person name="Ben-David R."/>
            <person name="Dolezel J."/>
            <person name="Simkova H."/>
            <person name="Schulze-Lefert P."/>
            <person name="Spanu P.D."/>
            <person name="Bruggmann R."/>
            <person name="Amselem J."/>
            <person name="Quesneville H."/>
            <person name="Ver Loren van Themaat E."/>
            <person name="Paape T."/>
            <person name="Shimizu K.K."/>
            <person name="Keller B."/>
        </authorList>
    </citation>
    <scope>NUCLEOTIDE SEQUENCE [LARGE SCALE GENOMIC DNA]</scope>
    <source>
        <strain evidence="5">96224</strain>
    </source>
</reference>
<dbReference type="Proteomes" id="UP000053110">
    <property type="component" value="Unassembled WGS sequence"/>
</dbReference>
<protein>
    <submittedName>
        <fullName evidence="4">BgtA-21441</fullName>
    </submittedName>
</protein>
<dbReference type="EMBL" id="KE373716">
    <property type="protein sequence ID" value="EPQ67250.1"/>
    <property type="molecule type" value="Genomic_DNA"/>
</dbReference>
<reference evidence="4" key="3">
    <citation type="submission" date="2018-07" db="EMBL/GenBank/DDBJ databases">
        <authorList>
            <person name="Quirk P.G."/>
            <person name="Krulwich T.A."/>
        </authorList>
    </citation>
    <scope>NUCLEOTIDE SEQUENCE</scope>
    <source>
        <strain evidence="4">96224</strain>
    </source>
</reference>
<accession>A0A061HRP8</accession>
<feature type="region of interest" description="Disordered" evidence="1">
    <location>
        <begin position="90"/>
        <end position="122"/>
    </location>
</feature>